<dbReference type="InterPro" id="IPR045162">
    <property type="entry name" value="Vps15-like"/>
</dbReference>
<keyword evidence="5" id="KW-0677">Repeat</keyword>
<feature type="repeat" description="WD" evidence="9">
    <location>
        <begin position="1277"/>
        <end position="1311"/>
    </location>
</feature>
<dbReference type="FunFam" id="1.10.510.10:FF:000497">
    <property type="entry name" value="Phosphoinositide 3-kinase regulatory subunit"/>
    <property type="match status" value="1"/>
</dbReference>
<feature type="compositionally biased region" description="Gly residues" evidence="10">
    <location>
        <begin position="1520"/>
        <end position="1531"/>
    </location>
</feature>
<keyword evidence="8" id="KW-0067">ATP-binding</keyword>
<dbReference type="PROSITE" id="PS50082">
    <property type="entry name" value="WD_REPEATS_2"/>
    <property type="match status" value="2"/>
</dbReference>
<dbReference type="PANTHER" id="PTHR17583:SF0">
    <property type="entry name" value="PHOSPHOINOSITIDE 3-KINASE REGULATORY SUBUNIT 4"/>
    <property type="match status" value="1"/>
</dbReference>
<organism evidence="12 13">
    <name type="scientific">Cyphellophora attinorum</name>
    <dbReference type="NCBI Taxonomy" id="1664694"/>
    <lineage>
        <taxon>Eukaryota</taxon>
        <taxon>Fungi</taxon>
        <taxon>Dikarya</taxon>
        <taxon>Ascomycota</taxon>
        <taxon>Pezizomycotina</taxon>
        <taxon>Eurotiomycetes</taxon>
        <taxon>Chaetothyriomycetidae</taxon>
        <taxon>Chaetothyriales</taxon>
        <taxon>Cyphellophoraceae</taxon>
        <taxon>Cyphellophora</taxon>
    </lineage>
</organism>
<dbReference type="InterPro" id="IPR036322">
    <property type="entry name" value="WD40_repeat_dom_sf"/>
</dbReference>
<dbReference type="Pfam" id="PF22956">
    <property type="entry name" value="VPS15-like_hel"/>
    <property type="match status" value="1"/>
</dbReference>
<feature type="region of interest" description="Disordered" evidence="10">
    <location>
        <begin position="1512"/>
        <end position="1553"/>
    </location>
</feature>
<dbReference type="InterPro" id="IPR000719">
    <property type="entry name" value="Prot_kinase_dom"/>
</dbReference>
<feature type="compositionally biased region" description="Basic and acidic residues" evidence="10">
    <location>
        <begin position="1544"/>
        <end position="1553"/>
    </location>
</feature>
<dbReference type="PROSITE" id="PS50011">
    <property type="entry name" value="PROTEIN_KINASE_DOM"/>
    <property type="match status" value="1"/>
</dbReference>
<evidence type="ECO:0000256" key="5">
    <source>
        <dbReference type="ARBA" id="ARBA00022737"/>
    </source>
</evidence>
<name>A0A0N1GYU8_9EURO</name>
<keyword evidence="2" id="KW-0723">Serine/threonine-protein kinase</keyword>
<protein>
    <recommendedName>
        <fullName evidence="1">non-specific serine/threonine protein kinase</fullName>
        <ecNumber evidence="1">2.7.11.1</ecNumber>
    </recommendedName>
</protein>
<evidence type="ECO:0000256" key="8">
    <source>
        <dbReference type="ARBA" id="ARBA00022840"/>
    </source>
</evidence>
<dbReference type="PROSITE" id="PS00108">
    <property type="entry name" value="PROTEIN_KINASE_ST"/>
    <property type="match status" value="1"/>
</dbReference>
<feature type="region of interest" description="Disordered" evidence="10">
    <location>
        <begin position="898"/>
        <end position="986"/>
    </location>
</feature>
<dbReference type="GO" id="GO:0005770">
    <property type="term" value="C:late endosome"/>
    <property type="evidence" value="ECO:0007669"/>
    <property type="project" value="TreeGrafter"/>
</dbReference>
<evidence type="ECO:0000259" key="11">
    <source>
        <dbReference type="PROSITE" id="PS50011"/>
    </source>
</evidence>
<dbReference type="SUPFAM" id="SSF48371">
    <property type="entry name" value="ARM repeat"/>
    <property type="match status" value="1"/>
</dbReference>
<evidence type="ECO:0000256" key="10">
    <source>
        <dbReference type="SAM" id="MobiDB-lite"/>
    </source>
</evidence>
<sequence>MGQGYSMTTPSAASASIDVPELSDLAFDRTLVSARFMKSIRARNQHGFVFVKAVMKPYSTFDSQKYIRRLMEERQALSDISNALSYQRIVETGTGGFLARQYVFSSVYDRLSTRPFLEDIEKKWLAYQLLCVVRDCHAREIYHGDIKTENTLVTSWNWLFLADFSSYFKPTTLPEDNPADFSFYFDTSGRRTCYVAPERFTTGAGDEPYHELNWAMDMFSVGCVIAEIFLEGPIFSLSQIFKYRIGEYSPEHTHLNKIEDPDVREMVLNMIELEPEKRWSADQHLSYYKPRIFPDYFESFLHHYMRDLTEPSTTQEELGLDVSNMAESDDKIDRVWQDFDKISYFLGYGTGIDLLRQPGHHTQRRHSKRSVNKQVSGLHDGTLIFLTLVSASLRNSTKSSSRLKACDLLVAFAERLPDEVKLDRIVPYVATMLTDPSEIVQVSAIRALTTIFEMIEVVSPINAFIFPEYIFPKLRTIASTEKIARPLVRAAYASCLASLSLSSARVLDMVQAIRADGRLPALNEAEWAPGTSFHALYDPSKEELVRHFEEATVILITDEDSSVRRALLGSVARLCVFFGSVKANEIILQHLNTYLNERDWILKCSFFDALVGIATYVGTSSLEKFILPIMVGSLTDPEPFVVEKVLRSLARMADLGLLQKASVWELVSMAARFLVHPSTFIREAALHFIVLASKYTSKADTYCILLPLLQPYLKAPVIEVAEEQLLNNLKKPLSRGVFSAALHQASIKTKSLFWTAASQDGAFVLSDPELAHFPTKPAKRSLTRIPPSQKDKDDQISLETLRSVGMGAEDEMKLLALREYILHVATAPKPQVAKDANVNKVQGIVPLHTLDIRTQNVLFDTSQPIRSRQNHRPPVQRSQSALQQRHTLAEALLDASTTNFGPANDVAQATASTPVDIRGRTEATSKGKMADSGPSSRNPSSAPGHKPSSELDKLSLRRGKLELRHRNSSLALMKRDTGKAEAETSTSEQIAFGKVDGPLQKQSDAVTSALSATAVAAARSSRSKSPSKQLPSTLSWEPNHSYAGNDPTILRLLDNHFVENFAIEQMDFGEPCESAARMPLRKATDFTTMGQSGSQDTTTPHYDPWRPAGRLLTHFAEHTAAINQVCASPDHAFFVTASDDGTCKVWDTIRLEKNVTPRSRSTYRHGTDLKVKALCFIEDSHTFISAADNGSIHAVKVEYRVVDGGESTKYGRPVLVRDYQIPAIMGEKPHVNSTEHAIQILHYRTTSSLSVLVVATNHNRILMIDMKTMNILAILEEPLHHGSVTAFVVDKHHHWLVSGTTHGTLSLWDLRFRIHLRSFTLPTQSCIDRLVMHPSKGFGKWVIVSSAGEISVWDVDKVTCREVFRPYTFSSDSSSVEGDPSTTRIKPYTPIFADSQHIPPVPSTPPAPTSTRSTQSIRALHIALDFISPASRTPNANNNTSSSKYPLLFTAGGGTNDSTTLRYWDLPTPEDSYILSSPAIHSDESSGVLRARYAVSHPLSLSSGAQVQLVQESAPEASGVGVGRGKKGAAGGKRATKQAPTSTQKKDERDKPTRQALLAGNGSRVLGAHMEGVTDLIVLRKPYGIVPIPNAKSMSQSLPRSSKITAPGGASKKPRNFADGKQIRV</sequence>
<comment type="caution">
    <text evidence="12">The sequence shown here is derived from an EMBL/GenBank/DDBJ whole genome shotgun (WGS) entry which is preliminary data.</text>
</comment>
<evidence type="ECO:0000256" key="7">
    <source>
        <dbReference type="ARBA" id="ARBA00022777"/>
    </source>
</evidence>
<dbReference type="VEuPathDB" id="FungiDB:AB675_1697"/>
<dbReference type="InterPro" id="IPR011009">
    <property type="entry name" value="Kinase-like_dom_sf"/>
</dbReference>
<feature type="compositionally biased region" description="Basic and acidic residues" evidence="10">
    <location>
        <begin position="947"/>
        <end position="965"/>
    </location>
</feature>
<dbReference type="SUPFAM" id="SSF56112">
    <property type="entry name" value="Protein kinase-like (PK-like)"/>
    <property type="match status" value="1"/>
</dbReference>
<dbReference type="SMART" id="SM00220">
    <property type="entry name" value="S_TKc"/>
    <property type="match status" value="1"/>
</dbReference>
<dbReference type="RefSeq" id="XP_017996040.1">
    <property type="nucleotide sequence ID" value="XM_018141604.1"/>
</dbReference>
<dbReference type="GO" id="GO:0005524">
    <property type="term" value="F:ATP binding"/>
    <property type="evidence" value="ECO:0007669"/>
    <property type="project" value="UniProtKB-KW"/>
</dbReference>
<accession>A0A0N1GYU8</accession>
<dbReference type="CDD" id="cd13980">
    <property type="entry name" value="STKc_Vps15"/>
    <property type="match status" value="1"/>
</dbReference>
<feature type="compositionally biased region" description="Polar residues" evidence="10">
    <location>
        <begin position="898"/>
        <end position="913"/>
    </location>
</feature>
<dbReference type="GO" id="GO:0004674">
    <property type="term" value="F:protein serine/threonine kinase activity"/>
    <property type="evidence" value="ECO:0007669"/>
    <property type="project" value="UniProtKB-KW"/>
</dbReference>
<dbReference type="Gene3D" id="2.130.10.10">
    <property type="entry name" value="YVTN repeat-like/Quinoprotein amine dehydrogenase"/>
    <property type="match status" value="2"/>
</dbReference>
<dbReference type="SMART" id="SM00320">
    <property type="entry name" value="WD40"/>
    <property type="match status" value="3"/>
</dbReference>
<keyword evidence="13" id="KW-1185">Reference proteome</keyword>
<dbReference type="InterPro" id="IPR011989">
    <property type="entry name" value="ARM-like"/>
</dbReference>
<feature type="region of interest" description="Disordered" evidence="10">
    <location>
        <begin position="1017"/>
        <end position="1040"/>
    </location>
</feature>
<evidence type="ECO:0000256" key="6">
    <source>
        <dbReference type="ARBA" id="ARBA00022741"/>
    </source>
</evidence>
<feature type="compositionally biased region" description="Basic and acidic residues" evidence="10">
    <location>
        <begin position="1616"/>
        <end position="1625"/>
    </location>
</feature>
<evidence type="ECO:0000256" key="9">
    <source>
        <dbReference type="PROSITE-ProRule" id="PRU00221"/>
    </source>
</evidence>
<evidence type="ECO:0000256" key="2">
    <source>
        <dbReference type="ARBA" id="ARBA00022527"/>
    </source>
</evidence>
<dbReference type="GO" id="GO:0034271">
    <property type="term" value="C:phosphatidylinositol 3-kinase complex, class III, type I"/>
    <property type="evidence" value="ECO:0007669"/>
    <property type="project" value="TreeGrafter"/>
</dbReference>
<feature type="region of interest" description="Disordered" evidence="10">
    <location>
        <begin position="1589"/>
        <end position="1625"/>
    </location>
</feature>
<keyword evidence="3 9" id="KW-0853">WD repeat</keyword>
<feature type="compositionally biased region" description="Basic and acidic residues" evidence="10">
    <location>
        <begin position="917"/>
        <end position="929"/>
    </location>
</feature>
<feature type="domain" description="Protein kinase" evidence="11">
    <location>
        <begin position="1"/>
        <end position="292"/>
    </location>
</feature>
<keyword evidence="4" id="KW-0808">Transferase</keyword>
<dbReference type="OrthoDB" id="242910at2759"/>
<dbReference type="Gene3D" id="1.10.510.10">
    <property type="entry name" value="Transferase(Phosphotransferase) domain 1"/>
    <property type="match status" value="1"/>
</dbReference>
<dbReference type="GeneID" id="28733484"/>
<dbReference type="InterPro" id="IPR001680">
    <property type="entry name" value="WD40_rpt"/>
</dbReference>
<dbReference type="PROSITE" id="PS50294">
    <property type="entry name" value="WD_REPEATS_REGION"/>
    <property type="match status" value="1"/>
</dbReference>
<evidence type="ECO:0000256" key="1">
    <source>
        <dbReference type="ARBA" id="ARBA00012513"/>
    </source>
</evidence>
<dbReference type="InterPro" id="IPR008271">
    <property type="entry name" value="Ser/Thr_kinase_AS"/>
</dbReference>
<keyword evidence="6" id="KW-0547">Nucleotide-binding</keyword>
<evidence type="ECO:0000313" key="12">
    <source>
        <dbReference type="EMBL" id="KPI36077.1"/>
    </source>
</evidence>
<dbReference type="Pfam" id="PF00400">
    <property type="entry name" value="WD40"/>
    <property type="match status" value="2"/>
</dbReference>
<feature type="compositionally biased region" description="Polar residues" evidence="10">
    <location>
        <begin position="1592"/>
        <end position="1604"/>
    </location>
</feature>
<keyword evidence="7 12" id="KW-0418">Kinase</keyword>
<feature type="compositionally biased region" description="Basic and acidic residues" evidence="10">
    <location>
        <begin position="973"/>
        <end position="982"/>
    </location>
</feature>
<dbReference type="STRING" id="1664694.A0A0N1GYU8"/>
<dbReference type="GO" id="GO:0034272">
    <property type="term" value="C:phosphatidylinositol 3-kinase complex, class III, type II"/>
    <property type="evidence" value="ECO:0007669"/>
    <property type="project" value="TreeGrafter"/>
</dbReference>
<evidence type="ECO:0000313" key="13">
    <source>
        <dbReference type="Proteomes" id="UP000038010"/>
    </source>
</evidence>
<dbReference type="Gene3D" id="1.25.10.10">
    <property type="entry name" value="Leucine-rich Repeat Variant"/>
    <property type="match status" value="1"/>
</dbReference>
<feature type="region of interest" description="Disordered" evidence="10">
    <location>
        <begin position="863"/>
        <end position="882"/>
    </location>
</feature>
<dbReference type="EC" id="2.7.11.1" evidence="1"/>
<evidence type="ECO:0000256" key="4">
    <source>
        <dbReference type="ARBA" id="ARBA00022679"/>
    </source>
</evidence>
<evidence type="ECO:0000256" key="3">
    <source>
        <dbReference type="ARBA" id="ARBA00022574"/>
    </source>
</evidence>
<dbReference type="GO" id="GO:0006623">
    <property type="term" value="P:protein targeting to vacuole"/>
    <property type="evidence" value="ECO:0007669"/>
    <property type="project" value="TreeGrafter"/>
</dbReference>
<dbReference type="SUPFAM" id="SSF50978">
    <property type="entry name" value="WD40 repeat-like"/>
    <property type="match status" value="1"/>
</dbReference>
<dbReference type="EMBL" id="LFJN01000034">
    <property type="protein sequence ID" value="KPI36077.1"/>
    <property type="molecule type" value="Genomic_DNA"/>
</dbReference>
<dbReference type="PANTHER" id="PTHR17583">
    <property type="entry name" value="PHOSPHOINOSITIDE 3-KINASE REGULATORY SUBUNIT 4"/>
    <property type="match status" value="1"/>
</dbReference>
<proteinExistence type="predicted"/>
<reference evidence="12 13" key="1">
    <citation type="submission" date="2015-06" db="EMBL/GenBank/DDBJ databases">
        <title>Draft genome of the ant-associated black yeast Phialophora attae CBS 131958.</title>
        <authorList>
            <person name="Moreno L.F."/>
            <person name="Stielow B.J."/>
            <person name="de Hoog S."/>
            <person name="Vicente V.A."/>
            <person name="Weiss V.A."/>
            <person name="de Vries M."/>
            <person name="Cruz L.M."/>
            <person name="Souza E.M."/>
        </authorList>
    </citation>
    <scope>NUCLEOTIDE SEQUENCE [LARGE SCALE GENOMIC DNA]</scope>
    <source>
        <strain evidence="12 13">CBS 131958</strain>
    </source>
</reference>
<dbReference type="GO" id="GO:0016236">
    <property type="term" value="P:macroautophagy"/>
    <property type="evidence" value="ECO:0007669"/>
    <property type="project" value="InterPro"/>
</dbReference>
<dbReference type="Pfam" id="PF00069">
    <property type="entry name" value="Pkinase"/>
    <property type="match status" value="1"/>
</dbReference>
<dbReference type="GO" id="GO:0045324">
    <property type="term" value="P:late endosome to vacuole transport"/>
    <property type="evidence" value="ECO:0007669"/>
    <property type="project" value="InterPro"/>
</dbReference>
<dbReference type="InterPro" id="IPR055231">
    <property type="entry name" value="2AA_helical"/>
</dbReference>
<dbReference type="InterPro" id="IPR016024">
    <property type="entry name" value="ARM-type_fold"/>
</dbReference>
<feature type="repeat" description="WD" evidence="9">
    <location>
        <begin position="1115"/>
        <end position="1147"/>
    </location>
</feature>
<dbReference type="Proteomes" id="UP000038010">
    <property type="component" value="Unassembled WGS sequence"/>
</dbReference>
<gene>
    <name evidence="12" type="ORF">AB675_1697</name>
</gene>
<dbReference type="InterPro" id="IPR015943">
    <property type="entry name" value="WD40/YVTN_repeat-like_dom_sf"/>
</dbReference>
<dbReference type="GO" id="GO:0071561">
    <property type="term" value="C:nucleus-vacuole junction"/>
    <property type="evidence" value="ECO:0007669"/>
    <property type="project" value="TreeGrafter"/>
</dbReference>
<feature type="compositionally biased region" description="Low complexity" evidence="10">
    <location>
        <begin position="1017"/>
        <end position="1032"/>
    </location>
</feature>